<keyword evidence="4" id="KW-0812">Transmembrane</keyword>
<dbReference type="Pfam" id="PF03349">
    <property type="entry name" value="Toluene_X"/>
    <property type="match status" value="1"/>
</dbReference>
<evidence type="ECO:0000256" key="3">
    <source>
        <dbReference type="ARBA" id="ARBA00022452"/>
    </source>
</evidence>
<reference evidence="8" key="1">
    <citation type="journal article" date="2020" name="mSystems">
        <title>Genome- and Community-Level Interaction Insights into Carbon Utilization and Element Cycling Functions of Hydrothermarchaeota in Hydrothermal Sediment.</title>
        <authorList>
            <person name="Zhou Z."/>
            <person name="Liu Y."/>
            <person name="Xu W."/>
            <person name="Pan J."/>
            <person name="Luo Z.H."/>
            <person name="Li M."/>
        </authorList>
    </citation>
    <scope>NUCLEOTIDE SEQUENCE [LARGE SCALE GENOMIC DNA]</scope>
    <source>
        <strain evidence="8">HyVt-501</strain>
    </source>
</reference>
<dbReference type="Gene3D" id="2.40.160.60">
    <property type="entry name" value="Outer membrane protein transport protein (OMPP1/FadL/TodX)"/>
    <property type="match status" value="1"/>
</dbReference>
<evidence type="ECO:0000313" key="8">
    <source>
        <dbReference type="EMBL" id="HHJ64050.1"/>
    </source>
</evidence>
<keyword evidence="7" id="KW-0998">Cell outer membrane</keyword>
<dbReference type="EMBL" id="DRNB01000148">
    <property type="protein sequence ID" value="HHJ64050.1"/>
    <property type="molecule type" value="Genomic_DNA"/>
</dbReference>
<comment type="subcellular location">
    <subcellularLocation>
        <location evidence="1">Cell outer membrane</location>
        <topology evidence="1">Multi-pass membrane protein</topology>
    </subcellularLocation>
</comment>
<dbReference type="PANTHER" id="PTHR35093">
    <property type="entry name" value="OUTER MEMBRANE PROTEIN NMB0088-RELATED"/>
    <property type="match status" value="1"/>
</dbReference>
<name>A0A7C5LA75_AQUAO</name>
<evidence type="ECO:0000256" key="7">
    <source>
        <dbReference type="ARBA" id="ARBA00023237"/>
    </source>
</evidence>
<comment type="caution">
    <text evidence="8">The sequence shown here is derived from an EMBL/GenBank/DDBJ whole genome shotgun (WGS) entry which is preliminary data.</text>
</comment>
<dbReference type="InterPro" id="IPR005017">
    <property type="entry name" value="OMPP1/FadL/TodX"/>
</dbReference>
<accession>A0A7C5LA75</accession>
<keyword evidence="3" id="KW-1134">Transmembrane beta strand</keyword>
<keyword evidence="5" id="KW-0732">Signal</keyword>
<dbReference type="AlphaFoldDB" id="A0A7C5LA75"/>
<evidence type="ECO:0000256" key="5">
    <source>
        <dbReference type="ARBA" id="ARBA00022729"/>
    </source>
</evidence>
<comment type="similarity">
    <text evidence="2">Belongs to the OmpP1/FadL family.</text>
</comment>
<organism evidence="8">
    <name type="scientific">Aquifex aeolicus</name>
    <dbReference type="NCBI Taxonomy" id="63363"/>
    <lineage>
        <taxon>Bacteria</taxon>
        <taxon>Pseudomonadati</taxon>
        <taxon>Aquificota</taxon>
        <taxon>Aquificia</taxon>
        <taxon>Aquificales</taxon>
        <taxon>Aquificaceae</taxon>
        <taxon>Aquifex</taxon>
    </lineage>
</organism>
<dbReference type="GO" id="GO:0015483">
    <property type="term" value="F:long-chain fatty acid transporting porin activity"/>
    <property type="evidence" value="ECO:0007669"/>
    <property type="project" value="TreeGrafter"/>
</dbReference>
<evidence type="ECO:0000256" key="1">
    <source>
        <dbReference type="ARBA" id="ARBA00004571"/>
    </source>
</evidence>
<sequence length="407" mass="43785">ASRGMGGTGVGMPLGAVDSLFRNPAWMAEYPGKFTVQFGGILFMPQVKGKVDMSASGYGSSGWVKSKADLFLVPEIGIVHRVNSRLTFGLGAFGVSGMGVDYRDQGGDTPLNTPYLSDMHTTFQFMRIIPAVAYRINEIFTVSGAIHGAWGSLDMGALMCNFDRDGDAAFDRNADCWNAGGGQSQTIGLGFQIGASAKLGGVYAGLVYQSPVSMTYRKVFDSNGDGVYEDLKLQQPQEVALGAGLSPFDGLKVGADVRWINWGGAKGYKDFQWEDQWVYALGVEFKPTRKLALRAGYNYGRSPIRGGAKGNNPNSIPDLSAPFTDFNVAWFNLIGFPAVSEHHITLGLGYEISSTFGIDLSYVRALEKREEASGTMCFNTNCTQSAQTTAGAKNAQNSLSVGVSWRF</sequence>
<protein>
    <submittedName>
        <fullName evidence="8">Aromatic hydrocarbon degradation protein</fullName>
    </submittedName>
</protein>
<dbReference type="Proteomes" id="UP000885792">
    <property type="component" value="Unassembled WGS sequence"/>
</dbReference>
<evidence type="ECO:0000256" key="2">
    <source>
        <dbReference type="ARBA" id="ARBA00008163"/>
    </source>
</evidence>
<dbReference type="PANTHER" id="PTHR35093:SF8">
    <property type="entry name" value="OUTER MEMBRANE PROTEIN NMB0088-RELATED"/>
    <property type="match status" value="1"/>
</dbReference>
<dbReference type="GO" id="GO:0009279">
    <property type="term" value="C:cell outer membrane"/>
    <property type="evidence" value="ECO:0007669"/>
    <property type="project" value="UniProtKB-SubCell"/>
</dbReference>
<keyword evidence="6" id="KW-0472">Membrane</keyword>
<gene>
    <name evidence="8" type="ORF">ENJ61_03995</name>
</gene>
<feature type="non-terminal residue" evidence="8">
    <location>
        <position position="1"/>
    </location>
</feature>
<evidence type="ECO:0000256" key="4">
    <source>
        <dbReference type="ARBA" id="ARBA00022692"/>
    </source>
</evidence>
<dbReference type="SUPFAM" id="SSF56935">
    <property type="entry name" value="Porins"/>
    <property type="match status" value="1"/>
</dbReference>
<proteinExistence type="inferred from homology"/>
<evidence type="ECO:0000256" key="6">
    <source>
        <dbReference type="ARBA" id="ARBA00023136"/>
    </source>
</evidence>